<feature type="domain" description="Aminoglycoside phosphotransferase" evidence="1">
    <location>
        <begin position="29"/>
        <end position="268"/>
    </location>
</feature>
<reference evidence="3" key="1">
    <citation type="journal article" date="2019" name="Int. J. Syst. Evol. Microbiol.">
        <title>The Global Catalogue of Microorganisms (GCM) 10K type strain sequencing project: providing services to taxonomists for standard genome sequencing and annotation.</title>
        <authorList>
            <consortium name="The Broad Institute Genomics Platform"/>
            <consortium name="The Broad Institute Genome Sequencing Center for Infectious Disease"/>
            <person name="Wu L."/>
            <person name="Ma J."/>
        </authorList>
    </citation>
    <scope>NUCLEOTIDE SEQUENCE [LARGE SCALE GENOMIC DNA]</scope>
    <source>
        <strain evidence="3">CGMCC 4.7455</strain>
    </source>
</reference>
<accession>A0ABW4PJ61</accession>
<name>A0ABW4PJ61_9ACTN</name>
<dbReference type="RefSeq" id="WP_380898762.1">
    <property type="nucleotide sequence ID" value="NZ_JBHUFU010000004.1"/>
</dbReference>
<keyword evidence="3" id="KW-1185">Reference proteome</keyword>
<dbReference type="InterPro" id="IPR002575">
    <property type="entry name" value="Aminoglycoside_PTrfase"/>
</dbReference>
<evidence type="ECO:0000313" key="2">
    <source>
        <dbReference type="EMBL" id="MFD1829833.1"/>
    </source>
</evidence>
<dbReference type="Gene3D" id="3.90.1200.10">
    <property type="match status" value="1"/>
</dbReference>
<dbReference type="Proteomes" id="UP001597365">
    <property type="component" value="Unassembled WGS sequence"/>
</dbReference>
<dbReference type="EMBL" id="JBHUFU010000004">
    <property type="protein sequence ID" value="MFD1829833.1"/>
    <property type="molecule type" value="Genomic_DNA"/>
</dbReference>
<comment type="caution">
    <text evidence="2">The sequence shown here is derived from an EMBL/GenBank/DDBJ whole genome shotgun (WGS) entry which is preliminary data.</text>
</comment>
<gene>
    <name evidence="2" type="ORF">ACFSJS_09155</name>
</gene>
<dbReference type="Pfam" id="PF01636">
    <property type="entry name" value="APH"/>
    <property type="match status" value="1"/>
</dbReference>
<organism evidence="2 3">
    <name type="scientific">Streptomyces desertarenae</name>
    <dbReference type="NCBI Taxonomy" id="2666184"/>
    <lineage>
        <taxon>Bacteria</taxon>
        <taxon>Bacillati</taxon>
        <taxon>Actinomycetota</taxon>
        <taxon>Actinomycetes</taxon>
        <taxon>Kitasatosporales</taxon>
        <taxon>Streptomycetaceae</taxon>
        <taxon>Streptomyces</taxon>
    </lineage>
</organism>
<evidence type="ECO:0000259" key="1">
    <source>
        <dbReference type="Pfam" id="PF01636"/>
    </source>
</evidence>
<sequence>MSAQSDIMVVTGILTLLYRIVPVSVSEGPAGTATRNYLVEDRKGGRWFVKEYPRGTDVAEERQALALGESARATGVPVPAVRRTVTGELIASAGGLSVSVTEYVADAQTAEGGLSGGRWAAVGEAVGRLHRALARHPAGPPRPVPVGAVCDVERAGRRLEDLLARWAAAPPSQGFAAWAHRTAARRLAALPEAAARLERLPVTLTAQVVHGDLASPNPLLRGEEVAALIDFRPPGHRSAAWELGRIVLDPRTVLARPDEWIPGLIRAVDAYRVANPALSAGDLLAVPRVAAGYLACSVYPLSEPLNDPAALTPALEAYGRARQEAATVPWERLEEAEEVLRDVLS</sequence>
<proteinExistence type="predicted"/>
<protein>
    <submittedName>
        <fullName evidence="2">Phosphotransferase enzyme family protein</fullName>
    </submittedName>
</protein>
<evidence type="ECO:0000313" key="3">
    <source>
        <dbReference type="Proteomes" id="UP001597365"/>
    </source>
</evidence>
<dbReference type="InterPro" id="IPR011009">
    <property type="entry name" value="Kinase-like_dom_sf"/>
</dbReference>
<dbReference type="SUPFAM" id="SSF56112">
    <property type="entry name" value="Protein kinase-like (PK-like)"/>
    <property type="match status" value="1"/>
</dbReference>